<accession>A0ABT8R2H1</accession>
<comment type="caution">
    <text evidence="6">The sequence shown here is derived from an EMBL/GenBank/DDBJ whole genome shotgun (WGS) entry which is preliminary data.</text>
</comment>
<evidence type="ECO:0000256" key="1">
    <source>
        <dbReference type="ARBA" id="ARBA00004141"/>
    </source>
</evidence>
<dbReference type="Pfam" id="PF13520">
    <property type="entry name" value="AA_permease_2"/>
    <property type="match status" value="1"/>
</dbReference>
<feature type="transmembrane region" description="Helical" evidence="5">
    <location>
        <begin position="432"/>
        <end position="455"/>
    </location>
</feature>
<dbReference type="RefSeq" id="WP_302037095.1">
    <property type="nucleotide sequence ID" value="NZ_JAUKPO010000003.1"/>
</dbReference>
<feature type="transmembrane region" description="Helical" evidence="5">
    <location>
        <begin position="58"/>
        <end position="84"/>
    </location>
</feature>
<keyword evidence="4 5" id="KW-0472">Membrane</keyword>
<dbReference type="Gene3D" id="1.20.1740.10">
    <property type="entry name" value="Amino acid/polyamine transporter I"/>
    <property type="match status" value="1"/>
</dbReference>
<dbReference type="EMBL" id="JAUKPO010000003">
    <property type="protein sequence ID" value="MDO1446300.1"/>
    <property type="molecule type" value="Genomic_DNA"/>
</dbReference>
<proteinExistence type="predicted"/>
<feature type="transmembrane region" description="Helical" evidence="5">
    <location>
        <begin position="20"/>
        <end position="38"/>
    </location>
</feature>
<dbReference type="InterPro" id="IPR050598">
    <property type="entry name" value="AminoAcid_Transporter"/>
</dbReference>
<evidence type="ECO:0000313" key="6">
    <source>
        <dbReference type="EMBL" id="MDO1446300.1"/>
    </source>
</evidence>
<feature type="transmembrane region" description="Helical" evidence="5">
    <location>
        <begin position="232"/>
        <end position="249"/>
    </location>
</feature>
<keyword evidence="3 5" id="KW-1133">Transmembrane helix</keyword>
<gene>
    <name evidence="6" type="ORF">Q0590_08555</name>
</gene>
<dbReference type="Proteomes" id="UP001168528">
    <property type="component" value="Unassembled WGS sequence"/>
</dbReference>
<dbReference type="PANTHER" id="PTHR11785">
    <property type="entry name" value="AMINO ACID TRANSPORTER"/>
    <property type="match status" value="1"/>
</dbReference>
<dbReference type="PANTHER" id="PTHR11785:SF512">
    <property type="entry name" value="SOBREMESA, ISOFORM B"/>
    <property type="match status" value="1"/>
</dbReference>
<feature type="transmembrane region" description="Helical" evidence="5">
    <location>
        <begin position="269"/>
        <end position="294"/>
    </location>
</feature>
<protein>
    <submittedName>
        <fullName evidence="6">Amino acid permease</fullName>
    </submittedName>
</protein>
<evidence type="ECO:0000256" key="2">
    <source>
        <dbReference type="ARBA" id="ARBA00022692"/>
    </source>
</evidence>
<feature type="transmembrane region" description="Helical" evidence="5">
    <location>
        <begin position="325"/>
        <end position="352"/>
    </location>
</feature>
<dbReference type="PIRSF" id="PIRSF006060">
    <property type="entry name" value="AA_transporter"/>
    <property type="match status" value="1"/>
</dbReference>
<evidence type="ECO:0000256" key="3">
    <source>
        <dbReference type="ARBA" id="ARBA00022989"/>
    </source>
</evidence>
<feature type="transmembrane region" description="Helical" evidence="5">
    <location>
        <begin position="400"/>
        <end position="420"/>
    </location>
</feature>
<comment type="subcellular location">
    <subcellularLocation>
        <location evidence="1">Membrane</location>
        <topology evidence="1">Multi-pass membrane protein</topology>
    </subcellularLocation>
</comment>
<keyword evidence="7" id="KW-1185">Reference proteome</keyword>
<keyword evidence="2 5" id="KW-0812">Transmembrane</keyword>
<sequence>MERPETVIQKASEEKHKSGLIKTIGLFTAVTVVLSSMIGSGVFKKVAPMSENLMSPELVLLCWLLAGFISLLGSLTNAEIAGLIAEPGGQYVYFRRMYGKAFAFFYGWSCFAVIQSASQASIAYVFAQSLNSLAPLPRLSPELEEISLFGFLYPLRNLGVKLLTVSLLALLASVNYRGVKYGSSVSRVFTTAIVLCIVVIIILGLSISGGSVNNIYTDASTYLTSEVNTSRLGLIGAIFTSMVSAFWAYDGWNNLSFLGGEVKNPKRTIPLALIIGVSTVTCIYLLINFTYLFVMPIDEMIAVFNTPNTIAAIEVVRKFLGPVGAFSISLLILLATFGCVNSSILSTSRVYFAMARDGLFFRKAATVHPIYSTPSVALVMQFVWSSVLVFSGSFDQLTDMLIFAAFIFYGAGAFGVFVLRKKMPDAPRPYRALGYPVLPAIFVLFCILLVAISLIERPQESFTGLFLIFSGLPFYFIWKKNKANVLDSSE</sequence>
<dbReference type="InterPro" id="IPR002293">
    <property type="entry name" value="AA/rel_permease1"/>
</dbReference>
<evidence type="ECO:0000256" key="4">
    <source>
        <dbReference type="ARBA" id="ARBA00023136"/>
    </source>
</evidence>
<feature type="transmembrane region" description="Helical" evidence="5">
    <location>
        <begin position="461"/>
        <end position="478"/>
    </location>
</feature>
<organism evidence="6 7">
    <name type="scientific">Rhodocytophaga aerolata</name>
    <dbReference type="NCBI Taxonomy" id="455078"/>
    <lineage>
        <taxon>Bacteria</taxon>
        <taxon>Pseudomonadati</taxon>
        <taxon>Bacteroidota</taxon>
        <taxon>Cytophagia</taxon>
        <taxon>Cytophagales</taxon>
        <taxon>Rhodocytophagaceae</taxon>
        <taxon>Rhodocytophaga</taxon>
    </lineage>
</organism>
<feature type="transmembrane region" description="Helical" evidence="5">
    <location>
        <begin position="105"/>
        <end position="127"/>
    </location>
</feature>
<evidence type="ECO:0000256" key="5">
    <source>
        <dbReference type="SAM" id="Phobius"/>
    </source>
</evidence>
<name>A0ABT8R2H1_9BACT</name>
<feature type="transmembrane region" description="Helical" evidence="5">
    <location>
        <begin position="188"/>
        <end position="212"/>
    </location>
</feature>
<feature type="transmembrane region" description="Helical" evidence="5">
    <location>
        <begin position="158"/>
        <end position="176"/>
    </location>
</feature>
<evidence type="ECO:0000313" key="7">
    <source>
        <dbReference type="Proteomes" id="UP001168528"/>
    </source>
</evidence>
<feature type="transmembrane region" description="Helical" evidence="5">
    <location>
        <begin position="373"/>
        <end position="394"/>
    </location>
</feature>
<reference evidence="6" key="1">
    <citation type="submission" date="2023-07" db="EMBL/GenBank/DDBJ databases">
        <title>The genome sequence of Rhodocytophaga aerolata KACC 12507.</title>
        <authorList>
            <person name="Zhang X."/>
        </authorList>
    </citation>
    <scope>NUCLEOTIDE SEQUENCE</scope>
    <source>
        <strain evidence="6">KACC 12507</strain>
    </source>
</reference>